<keyword evidence="1" id="KW-0472">Membrane</keyword>
<evidence type="ECO:0008006" key="4">
    <source>
        <dbReference type="Google" id="ProtNLM"/>
    </source>
</evidence>
<reference evidence="2 3" key="1">
    <citation type="submission" date="2021-08" db="EMBL/GenBank/DDBJ databases">
        <title>Comparative Genomics Analysis of the Genus Qipengyuania Reveals Extensive Genetic Diversity and Metabolic Versatility, Including the Description of Fifteen Novel Species.</title>
        <authorList>
            <person name="Liu Y."/>
        </authorList>
    </citation>
    <scope>NUCLEOTIDE SEQUENCE [LARGE SCALE GENOMIC DNA]</scope>
    <source>
        <strain evidence="2 3">YG27</strain>
    </source>
</reference>
<name>A0ABS7JTB3_9SPHN</name>
<dbReference type="RefSeq" id="WP_221601544.1">
    <property type="nucleotide sequence ID" value="NZ_JAIGNU010000001.1"/>
</dbReference>
<sequence>MTIAREDIAAFADGQLTGEREAEVAAAIAADPDLQREVEAHRALRARLAGHFAPIAEEPAPDALAAMLAPRPAEVVDLAAAREQREMKRSLPRWSWVAGPAIAAALALALFLPRGGAPEGYADTQLAAVLDSQLVAEQAADSDTRVLLSFRDRDGDFCRAFSRDAGSGIACRDAHGWKLEARGDGARQADTDYRMASASNAEILARAQAMADGPALDAEAEARARADGWR</sequence>
<gene>
    <name evidence="2" type="ORF">K3181_05235</name>
</gene>
<accession>A0ABS7JTB3</accession>
<proteinExistence type="predicted"/>
<keyword evidence="3" id="KW-1185">Reference proteome</keyword>
<keyword evidence="1" id="KW-1133">Transmembrane helix</keyword>
<evidence type="ECO:0000313" key="2">
    <source>
        <dbReference type="EMBL" id="MBX7500838.1"/>
    </source>
</evidence>
<feature type="transmembrane region" description="Helical" evidence="1">
    <location>
        <begin position="94"/>
        <end position="112"/>
    </location>
</feature>
<dbReference type="EMBL" id="JAIGNU010000001">
    <property type="protein sequence ID" value="MBX7500838.1"/>
    <property type="molecule type" value="Genomic_DNA"/>
</dbReference>
<evidence type="ECO:0000256" key="1">
    <source>
        <dbReference type="SAM" id="Phobius"/>
    </source>
</evidence>
<organism evidence="2 3">
    <name type="scientific">Qipengyuania mesophila</name>
    <dbReference type="NCBI Taxonomy" id="2867246"/>
    <lineage>
        <taxon>Bacteria</taxon>
        <taxon>Pseudomonadati</taxon>
        <taxon>Pseudomonadota</taxon>
        <taxon>Alphaproteobacteria</taxon>
        <taxon>Sphingomonadales</taxon>
        <taxon>Erythrobacteraceae</taxon>
        <taxon>Qipengyuania</taxon>
    </lineage>
</organism>
<keyword evidence="1" id="KW-0812">Transmembrane</keyword>
<comment type="caution">
    <text evidence="2">The sequence shown here is derived from an EMBL/GenBank/DDBJ whole genome shotgun (WGS) entry which is preliminary data.</text>
</comment>
<dbReference type="Proteomes" id="UP000782554">
    <property type="component" value="Unassembled WGS sequence"/>
</dbReference>
<evidence type="ECO:0000313" key="3">
    <source>
        <dbReference type="Proteomes" id="UP000782554"/>
    </source>
</evidence>
<protein>
    <recommendedName>
        <fullName evidence="4">Anti-sigma factor</fullName>
    </recommendedName>
</protein>